<evidence type="ECO:0000313" key="3">
    <source>
        <dbReference type="EMBL" id="GAD51217.1"/>
    </source>
</evidence>
<dbReference type="EMBL" id="BASZ01000036">
    <property type="protein sequence ID" value="GAD51217.1"/>
    <property type="molecule type" value="Genomic_DNA"/>
</dbReference>
<evidence type="ECO:0000256" key="1">
    <source>
        <dbReference type="ARBA" id="ARBA00007031"/>
    </source>
</evidence>
<dbReference type="GO" id="GO:0006355">
    <property type="term" value="P:regulation of DNA-templated transcription"/>
    <property type="evidence" value="ECO:0007669"/>
    <property type="project" value="InterPro"/>
</dbReference>
<organism evidence="3 4">
    <name type="scientific">Caenibius tardaugens NBRC 16725</name>
    <dbReference type="NCBI Taxonomy" id="1219035"/>
    <lineage>
        <taxon>Bacteria</taxon>
        <taxon>Pseudomonadati</taxon>
        <taxon>Pseudomonadota</taxon>
        <taxon>Alphaproteobacteria</taxon>
        <taxon>Sphingomonadales</taxon>
        <taxon>Erythrobacteraceae</taxon>
        <taxon>Caenibius</taxon>
    </lineage>
</organism>
<dbReference type="Gene3D" id="1.10.10.1550">
    <property type="entry name" value="ROS/MUCR transcriptional regulator protein"/>
    <property type="match status" value="1"/>
</dbReference>
<keyword evidence="4" id="KW-1185">Reference proteome</keyword>
<dbReference type="GO" id="GO:0003677">
    <property type="term" value="F:DNA binding"/>
    <property type="evidence" value="ECO:0007669"/>
    <property type="project" value="InterPro"/>
</dbReference>
<dbReference type="InterPro" id="IPR008807">
    <property type="entry name" value="ROS_MUCR"/>
</dbReference>
<sequence length="180" mass="19340">MTQSMHDREELITLTSDIVAAHVSNNDVPIDQVSALITRVFDALSGLGAEPVVQQVPLEPAVSIRASIRPDHVACLECGRKMKMLKRHLGAEHGLTSEEYRARWGLPADHALVAPNYAAQRGAIAKQNGLGRIPTGRGNDATGRKAGRTSAAKNNSSAGAVKPAQPQTSKRRKLIQKLNK</sequence>
<accession>U2YR74</accession>
<proteinExistence type="inferred from homology"/>
<evidence type="ECO:0000256" key="2">
    <source>
        <dbReference type="SAM" id="MobiDB-lite"/>
    </source>
</evidence>
<dbReference type="InterPro" id="IPR041920">
    <property type="entry name" value="ROS/MUCR_sf"/>
</dbReference>
<dbReference type="GO" id="GO:0008270">
    <property type="term" value="F:zinc ion binding"/>
    <property type="evidence" value="ECO:0007669"/>
    <property type="project" value="InterPro"/>
</dbReference>
<dbReference type="RefSeq" id="WP_021692035.1">
    <property type="nucleotide sequence ID" value="NZ_BASZ01000036.1"/>
</dbReference>
<feature type="compositionally biased region" description="Basic residues" evidence="2">
    <location>
        <begin position="169"/>
        <end position="180"/>
    </location>
</feature>
<reference evidence="3 4" key="1">
    <citation type="submission" date="2013-09" db="EMBL/GenBank/DDBJ databases">
        <title>Whole genome shotgun sequence of Novosphingobium tardaugens NBRC 16725.</title>
        <authorList>
            <person name="Isaki S."/>
            <person name="Hosoyama A."/>
            <person name="Tsuchikane K."/>
            <person name="Katsumata H."/>
            <person name="Ando Y."/>
            <person name="Yamazaki S."/>
            <person name="Fujita N."/>
        </authorList>
    </citation>
    <scope>NUCLEOTIDE SEQUENCE [LARGE SCALE GENOMIC DNA]</scope>
    <source>
        <strain evidence="3 4">NBRC 16725</strain>
    </source>
</reference>
<dbReference type="Proteomes" id="UP000016568">
    <property type="component" value="Unassembled WGS sequence"/>
</dbReference>
<dbReference type="AlphaFoldDB" id="U2YR74"/>
<dbReference type="Pfam" id="PF05443">
    <property type="entry name" value="ROS_MUCR"/>
    <property type="match status" value="1"/>
</dbReference>
<protein>
    <submittedName>
        <fullName evidence="3">Putative MucR family transcriptional regulator</fullName>
    </submittedName>
</protein>
<gene>
    <name evidence="3" type="ORF">NT2_36_00020</name>
</gene>
<dbReference type="OrthoDB" id="9809693at2"/>
<dbReference type="eggNOG" id="COG4957">
    <property type="taxonomic scope" value="Bacteria"/>
</dbReference>
<evidence type="ECO:0000313" key="4">
    <source>
        <dbReference type="Proteomes" id="UP000016568"/>
    </source>
</evidence>
<comment type="similarity">
    <text evidence="1">Belongs to the ros/MucR family.</text>
</comment>
<comment type="caution">
    <text evidence="3">The sequence shown here is derived from an EMBL/GenBank/DDBJ whole genome shotgun (WGS) entry which is preliminary data.</text>
</comment>
<name>U2YR74_9SPHN</name>
<feature type="non-terminal residue" evidence="3">
    <location>
        <position position="180"/>
    </location>
</feature>
<feature type="region of interest" description="Disordered" evidence="2">
    <location>
        <begin position="128"/>
        <end position="180"/>
    </location>
</feature>